<dbReference type="Pfam" id="PF00085">
    <property type="entry name" value="Thioredoxin"/>
    <property type="match status" value="1"/>
</dbReference>
<dbReference type="OrthoDB" id="3452901at2"/>
<dbReference type="InterPro" id="IPR017937">
    <property type="entry name" value="Thioredoxin_CS"/>
</dbReference>
<dbReference type="InterPro" id="IPR013766">
    <property type="entry name" value="Thioredoxin_domain"/>
</dbReference>
<comment type="caution">
    <text evidence="7">The sequence shown here is derived from an EMBL/GenBank/DDBJ whole genome shotgun (WGS) entry which is preliminary data.</text>
</comment>
<dbReference type="CDD" id="cd02947">
    <property type="entry name" value="TRX_family"/>
    <property type="match status" value="1"/>
</dbReference>
<proteinExistence type="inferred from homology"/>
<dbReference type="PROSITE" id="PS00194">
    <property type="entry name" value="THIOREDOXIN_1"/>
    <property type="match status" value="1"/>
</dbReference>
<evidence type="ECO:0000313" key="8">
    <source>
        <dbReference type="Proteomes" id="UP000261811"/>
    </source>
</evidence>
<keyword evidence="4" id="KW-1015">Disulfide bond</keyword>
<dbReference type="SUPFAM" id="SSF52833">
    <property type="entry name" value="Thioredoxin-like"/>
    <property type="match status" value="1"/>
</dbReference>
<dbReference type="AlphaFoldDB" id="A0A372JQ15"/>
<keyword evidence="5" id="KW-0676">Redox-active center</keyword>
<evidence type="ECO:0000259" key="6">
    <source>
        <dbReference type="PROSITE" id="PS51352"/>
    </source>
</evidence>
<name>A0A372JQ15_9ACTN</name>
<organism evidence="7 8">
    <name type="scientific">Actinomadura logoneensis</name>
    <dbReference type="NCBI Taxonomy" id="2293572"/>
    <lineage>
        <taxon>Bacteria</taxon>
        <taxon>Bacillati</taxon>
        <taxon>Actinomycetota</taxon>
        <taxon>Actinomycetes</taxon>
        <taxon>Streptosporangiales</taxon>
        <taxon>Thermomonosporaceae</taxon>
        <taxon>Actinomadura</taxon>
    </lineage>
</organism>
<evidence type="ECO:0000256" key="5">
    <source>
        <dbReference type="ARBA" id="ARBA00023284"/>
    </source>
</evidence>
<comment type="similarity">
    <text evidence="1">Belongs to the thioredoxin family.</text>
</comment>
<evidence type="ECO:0000256" key="2">
    <source>
        <dbReference type="ARBA" id="ARBA00022448"/>
    </source>
</evidence>
<accession>A0A372JQ15</accession>
<dbReference type="PANTHER" id="PTHR45663:SF11">
    <property type="entry name" value="GEO12009P1"/>
    <property type="match status" value="1"/>
</dbReference>
<evidence type="ECO:0000256" key="1">
    <source>
        <dbReference type="ARBA" id="ARBA00008987"/>
    </source>
</evidence>
<feature type="domain" description="Thioredoxin" evidence="6">
    <location>
        <begin position="255"/>
        <end position="388"/>
    </location>
</feature>
<dbReference type="Proteomes" id="UP000261811">
    <property type="component" value="Unassembled WGS sequence"/>
</dbReference>
<evidence type="ECO:0000256" key="3">
    <source>
        <dbReference type="ARBA" id="ARBA00022982"/>
    </source>
</evidence>
<dbReference type="PANTHER" id="PTHR45663">
    <property type="entry name" value="GEO12009P1"/>
    <property type="match status" value="1"/>
</dbReference>
<keyword evidence="2" id="KW-0813">Transport</keyword>
<reference evidence="7 8" key="1">
    <citation type="submission" date="2018-08" db="EMBL/GenBank/DDBJ databases">
        <title>Actinomadura jelena sp. nov., a novel Actinomycete isolated from soil in Chad.</title>
        <authorList>
            <person name="Shi L."/>
        </authorList>
    </citation>
    <scope>NUCLEOTIDE SEQUENCE [LARGE SCALE GENOMIC DNA]</scope>
    <source>
        <strain evidence="7 8">NEAU-G17</strain>
    </source>
</reference>
<protein>
    <submittedName>
        <fullName evidence="7">Thioredoxin</fullName>
    </submittedName>
</protein>
<dbReference type="Gene3D" id="3.40.30.10">
    <property type="entry name" value="Glutaredoxin"/>
    <property type="match status" value="1"/>
</dbReference>
<dbReference type="InterPro" id="IPR036249">
    <property type="entry name" value="Thioredoxin-like_sf"/>
</dbReference>
<sequence>MSEQTEYDERLWNRGDVVLRFPADRSVGEIQIVAVGNEDDDIRLLDARGEVTVPAGHMASLEIPDGTPAGDLAFLDDLPEDALAGFAGSGVTAEGLARLARQKELFQVVLEEPAGDDIALSRLADLPELEILGVEDDTSPGLWFGRLAGSGLMNLEVARRHTDQEALAGIGTIEGLYSLRLLSADLDADGLDALGSLDGLESLTLWTDTPLEPSHLLFATRLPDLEVLEVKAADGGDLLSAESLLDLIRTLPDVEINGLWYPAEKLSSLTPGDIAHVGDQNVVAIENADDFDRLVARAGDKPVLAYFTAKWCGPCKQFGPIVERFAADNAERVTTTRIDIDAAPELADRYEIQGVPTVLVIRSGEVIASHGGSLPRRDLNHFLHHALDH</sequence>
<evidence type="ECO:0000256" key="4">
    <source>
        <dbReference type="ARBA" id="ARBA00023157"/>
    </source>
</evidence>
<keyword evidence="3" id="KW-0249">Electron transport</keyword>
<dbReference type="PROSITE" id="PS51352">
    <property type="entry name" value="THIOREDOXIN_2"/>
    <property type="match status" value="1"/>
</dbReference>
<gene>
    <name evidence="7" type="ORF">DZF91_11960</name>
</gene>
<dbReference type="EMBL" id="QURH01000212">
    <property type="protein sequence ID" value="RFU41418.1"/>
    <property type="molecule type" value="Genomic_DNA"/>
</dbReference>
<evidence type="ECO:0000313" key="7">
    <source>
        <dbReference type="EMBL" id="RFU41418.1"/>
    </source>
</evidence>
<dbReference type="RefSeq" id="WP_117357547.1">
    <property type="nucleotide sequence ID" value="NZ_QURH01000212.1"/>
</dbReference>
<keyword evidence="8" id="KW-1185">Reference proteome</keyword>
<dbReference type="GO" id="GO:0015035">
    <property type="term" value="F:protein-disulfide reductase activity"/>
    <property type="evidence" value="ECO:0007669"/>
    <property type="project" value="TreeGrafter"/>
</dbReference>
<dbReference type="GO" id="GO:0005737">
    <property type="term" value="C:cytoplasm"/>
    <property type="evidence" value="ECO:0007669"/>
    <property type="project" value="TreeGrafter"/>
</dbReference>